<organism evidence="1 2">
    <name type="scientific">Somion occarium</name>
    <dbReference type="NCBI Taxonomy" id="3059160"/>
    <lineage>
        <taxon>Eukaryota</taxon>
        <taxon>Fungi</taxon>
        <taxon>Dikarya</taxon>
        <taxon>Basidiomycota</taxon>
        <taxon>Agaricomycotina</taxon>
        <taxon>Agaricomycetes</taxon>
        <taxon>Polyporales</taxon>
        <taxon>Cerrenaceae</taxon>
        <taxon>Somion</taxon>
    </lineage>
</organism>
<evidence type="ECO:0000313" key="1">
    <source>
        <dbReference type="EMBL" id="CAL1700062.1"/>
    </source>
</evidence>
<name>A0ABP1D0V7_9APHY</name>
<gene>
    <name evidence="1" type="ORF">GFSPODELE1_LOCUS2981</name>
</gene>
<reference evidence="2" key="1">
    <citation type="submission" date="2024-04" db="EMBL/GenBank/DDBJ databases">
        <authorList>
            <person name="Shaw F."/>
            <person name="Minotto A."/>
        </authorList>
    </citation>
    <scope>NUCLEOTIDE SEQUENCE [LARGE SCALE GENOMIC DNA]</scope>
</reference>
<sequence>MLFPCVLPAKFLRDQCDICVPTEGLVLRDIKAGVDVASVQVLCPPFTLELFTFGSKIDSSAKQSPSVISDHNFLT</sequence>
<evidence type="ECO:0000313" key="2">
    <source>
        <dbReference type="Proteomes" id="UP001497453"/>
    </source>
</evidence>
<dbReference type="EMBL" id="OZ037945">
    <property type="protein sequence ID" value="CAL1700062.1"/>
    <property type="molecule type" value="Genomic_DNA"/>
</dbReference>
<protein>
    <submittedName>
        <fullName evidence="1">Uncharacterized protein</fullName>
    </submittedName>
</protein>
<proteinExistence type="predicted"/>
<accession>A0ABP1D0V7</accession>
<keyword evidence="2" id="KW-1185">Reference proteome</keyword>
<dbReference type="Proteomes" id="UP001497453">
    <property type="component" value="Chromosome 2"/>
</dbReference>